<sequence>MQVNDGDDVQSLYRPVHACESLKAKEPIGWFGLTKFVELAASMHEELVFQNLDKFEKSSVADFPRRKRTKTGAEAHRMSLKTAQNTGDEVTKSRFYHSLI</sequence>
<dbReference type="Proteomes" id="UP000817658">
    <property type="component" value="Chromosome 1"/>
</dbReference>
<dbReference type="EMBL" id="AP002746">
    <property type="protein sequence ID" value="BAB12702.1"/>
    <property type="molecule type" value="Genomic_DNA"/>
</dbReference>
<reference evidence="1" key="1">
    <citation type="journal article" date="2002" name="Nature">
        <title>The genome sequence and structure of rice chromosome 1.</title>
        <authorList>
            <person name="Sasaki T."/>
            <person name="Matsumoto T."/>
            <person name="Yamamoto K."/>
            <person name="Sakata K."/>
            <person name="Baba T."/>
            <person name="Katayose Y."/>
            <person name="Wu J."/>
            <person name="Niimura Y."/>
            <person name="Cheng Z."/>
            <person name="Nagamura Y."/>
            <person name="Antonio B.A."/>
            <person name="Kanamori H."/>
            <person name="Hosokawa S."/>
            <person name="Masukawa M."/>
            <person name="Arikawa K."/>
            <person name="Chiden Y."/>
            <person name="Hayashi M."/>
            <person name="Okamoto M."/>
            <person name="Ando T."/>
            <person name="Aoki H."/>
            <person name="Arita K."/>
            <person name="Hamada M."/>
            <person name="Harada C."/>
            <person name="Hijishita S."/>
            <person name="Honda M."/>
            <person name="Ichikawa Y."/>
            <person name="Idonuma A."/>
            <person name="Iijima M."/>
            <person name="Ikeda M."/>
            <person name="Ikeno M."/>
            <person name="Itoh S."/>
            <person name="Itoh T."/>
            <person name="Itoh Y."/>
            <person name="Itoh Y."/>
            <person name="Iwabuchi A."/>
            <person name="Kamiya K."/>
            <person name="Karasawa W."/>
            <person name="Katagiri S."/>
            <person name="Kikuta A."/>
            <person name="Kobayashi N."/>
            <person name="Kono I."/>
            <person name="Machita K."/>
            <person name="Maehara T."/>
            <person name="Mizuno H."/>
            <person name="Mizubayashi T."/>
            <person name="Mukai Y."/>
            <person name="Nagasaki H."/>
            <person name="Nakashima M."/>
            <person name="Nakama Y."/>
            <person name="Nakamichi Y."/>
            <person name="Nakamura M."/>
            <person name="Namiki N."/>
            <person name="Negishi M."/>
            <person name="Ohta I."/>
            <person name="Ono N."/>
            <person name="Saji S."/>
            <person name="Sakai K."/>
            <person name="Shibata M."/>
            <person name="Shimokawa T."/>
            <person name="Shomura A."/>
            <person name="Song J."/>
            <person name="Takazaki Y."/>
            <person name="Terasawa K."/>
            <person name="Tsuji K."/>
            <person name="Waki K."/>
            <person name="Yamagata H."/>
            <person name="Yamane H."/>
            <person name="Yoshiki S."/>
            <person name="Yoshihara R."/>
            <person name="Yukawa K."/>
            <person name="Zhong H."/>
            <person name="Iwama H."/>
            <person name="Endo T."/>
            <person name="Ito H."/>
            <person name="Hahn J.H."/>
            <person name="Kim H.I."/>
            <person name="Eun M.Y."/>
            <person name="Yano M."/>
            <person name="Jiang J."/>
            <person name="Gojobori T."/>
        </authorList>
    </citation>
    <scope>NUCLEOTIDE SEQUENCE [LARGE SCALE GENOMIC DNA]</scope>
</reference>
<name>Q9FU19_ORYSJ</name>
<accession>Q9FU19</accession>
<protein>
    <submittedName>
        <fullName evidence="1">Uncharacterized protein</fullName>
    </submittedName>
</protein>
<organism evidence="1">
    <name type="scientific">Oryza sativa subsp. japonica</name>
    <name type="common">Rice</name>
    <dbReference type="NCBI Taxonomy" id="39947"/>
    <lineage>
        <taxon>Eukaryota</taxon>
        <taxon>Viridiplantae</taxon>
        <taxon>Streptophyta</taxon>
        <taxon>Embryophyta</taxon>
        <taxon>Tracheophyta</taxon>
        <taxon>Spermatophyta</taxon>
        <taxon>Magnoliopsida</taxon>
        <taxon>Liliopsida</taxon>
        <taxon>Poales</taxon>
        <taxon>Poaceae</taxon>
        <taxon>BOP clade</taxon>
        <taxon>Oryzoideae</taxon>
        <taxon>Oryzeae</taxon>
        <taxon>Oryzinae</taxon>
        <taxon>Oryza</taxon>
        <taxon>Oryza sativa</taxon>
    </lineage>
</organism>
<dbReference type="AlphaFoldDB" id="Q9FU19"/>
<gene>
    <name evidence="1" type="primary">P0671B11.27</name>
</gene>
<evidence type="ECO:0000313" key="1">
    <source>
        <dbReference type="EMBL" id="BAB12702.1"/>
    </source>
</evidence>
<proteinExistence type="predicted"/>